<accession>A0A0A1US35</accession>
<dbReference type="eggNOG" id="ENOG502RX6M">
    <property type="taxonomic scope" value="Eukaryota"/>
</dbReference>
<dbReference type="PANTHER" id="PTHR34384:SF5">
    <property type="entry name" value="L-2,3-DIAMINOPROPANOATE--CITRATE LIGASE"/>
    <property type="match status" value="1"/>
</dbReference>
<dbReference type="GO" id="GO:0019290">
    <property type="term" value="P:siderophore biosynthetic process"/>
    <property type="evidence" value="ECO:0007669"/>
    <property type="project" value="InterPro"/>
</dbReference>
<dbReference type="GO" id="GO:0016881">
    <property type="term" value="F:acid-amino acid ligase activity"/>
    <property type="evidence" value="ECO:0007669"/>
    <property type="project" value="UniProtKB-ARBA"/>
</dbReference>
<gene>
    <name evidence="3" type="ORF">X797_007791</name>
</gene>
<dbReference type="OrthoDB" id="2117718at2759"/>
<dbReference type="InterPro" id="IPR007310">
    <property type="entry name" value="Aerobactin_biosyn_IucA/IucC_N"/>
</dbReference>
<evidence type="ECO:0000313" key="3">
    <source>
        <dbReference type="EMBL" id="EXU99068.1"/>
    </source>
</evidence>
<dbReference type="Proteomes" id="UP000030151">
    <property type="component" value="Unassembled WGS sequence"/>
</dbReference>
<feature type="domain" description="Aerobactin siderophore biosynthesis IucA/IucC N-terminal" evidence="1">
    <location>
        <begin position="273"/>
        <end position="380"/>
    </location>
</feature>
<dbReference type="InterPro" id="IPR022770">
    <property type="entry name" value="IucA/IucC-like_C"/>
</dbReference>
<organism evidence="3 4">
    <name type="scientific">Metarhizium robertsii</name>
    <dbReference type="NCBI Taxonomy" id="568076"/>
    <lineage>
        <taxon>Eukaryota</taxon>
        <taxon>Fungi</taxon>
        <taxon>Dikarya</taxon>
        <taxon>Ascomycota</taxon>
        <taxon>Pezizomycotina</taxon>
        <taxon>Sordariomycetes</taxon>
        <taxon>Hypocreomycetidae</taxon>
        <taxon>Hypocreales</taxon>
        <taxon>Clavicipitaceae</taxon>
        <taxon>Metarhizium</taxon>
    </lineage>
</organism>
<reference evidence="3 4" key="1">
    <citation type="submission" date="2014-02" db="EMBL/GenBank/DDBJ databases">
        <title>The genome sequence of the entomopathogenic fungus Metarhizium robertsii ARSEF 2575.</title>
        <authorList>
            <person name="Giuliano Garisto Donzelli B."/>
            <person name="Roe B.A."/>
            <person name="Macmil S.L."/>
            <person name="Krasnoff S.B."/>
            <person name="Gibson D.M."/>
        </authorList>
    </citation>
    <scope>NUCLEOTIDE SEQUENCE [LARGE SCALE GENOMIC DNA]</scope>
    <source>
        <strain evidence="3 4">ARSEF 2575</strain>
    </source>
</reference>
<dbReference type="Gene3D" id="1.10.510.40">
    <property type="match status" value="1"/>
</dbReference>
<name>A0A0A1US35_9HYPO</name>
<proteinExistence type="predicted"/>
<feature type="domain" description="Aerobactin siderophore biosynthesis IucA/IucC-like C-terminal" evidence="2">
    <location>
        <begin position="405"/>
        <end position="547"/>
    </location>
</feature>
<dbReference type="InterPro" id="IPR037455">
    <property type="entry name" value="LucA/IucC-like"/>
</dbReference>
<sequence>MSASNYAARARGETTKRLLAQLVNEGLASLDFLDESHDSATRQPRITGQREGNPDRWLTLSAVHGVITTGHLRPNDLELPVTLFSDNNEALQDDPGAIFEFISVWLDCNEAMTASVVQELRNSAAMLGEHTTTPCLNIQDHVILTALTEKWMELGWQTPILDLDSSFLDWERSVVTGHPTHPFHRTCIANRLLQPVGPENLPGMLNPDISFVTVPRTSVRTAGPFDELIESMVKHFGISVASPQGNTTVPCLTQHLPALLHYFPEAELIKTVPNCAVAQAAMRTVSIPGFAYDVKFSLACLVTSALRVLPCWSADAAPKLTCLLKEISPPNLWIVGEVAAVTGNQQDMAEARYMTCILRENLESRAKENNEALILSSALMEKPMGGSRTYAEVLFDLHTTADKVRWFKSYVQHLLTLALDPLVRHQVGFEFHGQNSIVRICKRTRAIKGFAIRDLAGVKLHGASLEAQGFDVTGLEASSTDDSHQVWDRVHHALIQNNIGYMMYALELERDHDGWGIVRSALADSLDVENNALGRQIYQYFLRDTMLFKSFITMRLRSSLDGVSCLPVSTSPLPIN</sequence>
<dbReference type="PANTHER" id="PTHR34384">
    <property type="entry name" value="L-2,3-DIAMINOPROPANOATE--CITRATE LIGASE"/>
    <property type="match status" value="1"/>
</dbReference>
<evidence type="ECO:0000313" key="4">
    <source>
        <dbReference type="Proteomes" id="UP000030151"/>
    </source>
</evidence>
<dbReference type="AlphaFoldDB" id="A0A0A1US35"/>
<dbReference type="Pfam" id="PF06276">
    <property type="entry name" value="FhuF"/>
    <property type="match status" value="1"/>
</dbReference>
<dbReference type="Pfam" id="PF04183">
    <property type="entry name" value="IucA_IucC"/>
    <property type="match status" value="1"/>
</dbReference>
<evidence type="ECO:0000259" key="1">
    <source>
        <dbReference type="Pfam" id="PF04183"/>
    </source>
</evidence>
<comment type="caution">
    <text evidence="3">The sequence shown here is derived from an EMBL/GenBank/DDBJ whole genome shotgun (WGS) entry which is preliminary data.</text>
</comment>
<protein>
    <submittedName>
        <fullName evidence="3">IucA/IucC and ferric iron reductase FhuF-like transporter domain protein</fullName>
    </submittedName>
</protein>
<dbReference type="HOGENOM" id="CLU_010625_1_0_1"/>
<evidence type="ECO:0000259" key="2">
    <source>
        <dbReference type="Pfam" id="PF06276"/>
    </source>
</evidence>
<dbReference type="EMBL" id="JELW01000021">
    <property type="protein sequence ID" value="EXU99068.1"/>
    <property type="molecule type" value="Genomic_DNA"/>
</dbReference>